<protein>
    <submittedName>
        <fullName evidence="1">Uncharacterized protein</fullName>
    </submittedName>
</protein>
<sequence>MEKIKTYVLTLSKFFPSTHIRKGEPTLFRDAFNAGQVFNRGSACLYRHPKKHTIRSNYPLWLKRITEVQQGKAVLSVRQWTGKPYRSPQEEIAMLTNEDGIGIQELKMIDLFRPITINGNRAELPDLAANDGLSFNDWYDWFKSYDLKQPMAIIHFTKFRY</sequence>
<organism evidence="1">
    <name type="scientific">Myoviridae sp. ctrCp2</name>
    <dbReference type="NCBI Taxonomy" id="2825179"/>
    <lineage>
        <taxon>Viruses</taxon>
        <taxon>Duplodnaviria</taxon>
        <taxon>Heunggongvirae</taxon>
        <taxon>Uroviricota</taxon>
        <taxon>Caudoviricetes</taxon>
    </lineage>
</organism>
<evidence type="ECO:0000313" key="1">
    <source>
        <dbReference type="EMBL" id="DAD99970.1"/>
    </source>
</evidence>
<proteinExistence type="predicted"/>
<dbReference type="EMBL" id="BK015296">
    <property type="protein sequence ID" value="DAD99970.1"/>
    <property type="molecule type" value="Genomic_DNA"/>
</dbReference>
<reference evidence="1" key="1">
    <citation type="journal article" date="2021" name="Proc. Natl. Acad. Sci. U.S.A.">
        <title>A Catalog of Tens of Thousands of Viruses from Human Metagenomes Reveals Hidden Associations with Chronic Diseases.</title>
        <authorList>
            <person name="Tisza M.J."/>
            <person name="Buck C.B."/>
        </authorList>
    </citation>
    <scope>NUCLEOTIDE SEQUENCE</scope>
    <source>
        <strain evidence="1">CtrCp2</strain>
    </source>
</reference>
<accession>A0A8S5P0I0</accession>
<name>A0A8S5P0I0_9CAUD</name>